<evidence type="ECO:0000259" key="1">
    <source>
        <dbReference type="Pfam" id="PF00391"/>
    </source>
</evidence>
<dbReference type="GO" id="GO:0016772">
    <property type="term" value="F:transferase activity, transferring phosphorus-containing groups"/>
    <property type="evidence" value="ECO:0007669"/>
    <property type="project" value="InterPro"/>
</dbReference>
<reference evidence="2" key="1">
    <citation type="submission" date="2019-12" db="EMBL/GenBank/DDBJ databases">
        <title>Actinomadura physcomitrii sp. nov., a novel actinomycete isolated from moss [Physcomitrium sphaericum (Ludw) Fuernr].</title>
        <authorList>
            <person name="Zhuang X."/>
        </authorList>
    </citation>
    <scope>NUCLEOTIDE SEQUENCE [LARGE SCALE GENOMIC DNA]</scope>
    <source>
        <strain evidence="2">LD22</strain>
    </source>
</reference>
<evidence type="ECO:0000313" key="2">
    <source>
        <dbReference type="EMBL" id="MWA03247.1"/>
    </source>
</evidence>
<dbReference type="InterPro" id="IPR008279">
    <property type="entry name" value="PEP-util_enz_mobile_dom"/>
</dbReference>
<keyword evidence="3" id="KW-1185">Reference proteome</keyword>
<sequence>MSRVDEPWICDRPASKRYPIYTRANIAEVFPGIVPPLSSTNDTWRSAEMGWREGLVRFGAFDREEFAADRDEMTAIFGGYGYLNVSVSRVMGVRMPGSNPDLVDYSYFGEQPGIPPYRPQPGDESPVHTRRMAETIAWVMSTDDVPDVDDYRATAARLRAERPNLSAMSNAELAEHAFGVHETYTVDWLGTHFFLIYCASVPLGALQQTVTGIGRPDLLTPLISGIGGIDSAAPSQAMWDLGRTVAASAELTRQFDQGVAGLDARLRASDHPDAKRFVADFDAFLYEYGSRAVNEWDLTTPTWETEPALALASIGGMRLRGDGDSPKLKSRRLIGERNDAVEAVRAALAGDQEALGGFEAALHAAHVFLPARERSKTAIVRMIGEPKVALHELASRFARDGHIDGTADLGMVTREEFPRFVADPAAFRDVIAERWKRVREFERLVPPFVLVGDPPPPSTWARRDDSAAEPAVAAPGETLSGASGCTGTAVGPARVILDPAEADELLPGEILVAPATDPSWTPLFVSAAAVVVDVGAPLSHSAIVSRELGIPCVVSCTGATDRIRTGTAIKVDGTAGTVTVM</sequence>
<dbReference type="AlphaFoldDB" id="A0A6I4MGV7"/>
<dbReference type="InterPro" id="IPR036637">
    <property type="entry name" value="Phosphohistidine_dom_sf"/>
</dbReference>
<name>A0A6I4MGV7_9ACTN</name>
<dbReference type="Pfam" id="PF00391">
    <property type="entry name" value="PEP-utilizers"/>
    <property type="match status" value="1"/>
</dbReference>
<dbReference type="EMBL" id="WBMS02000018">
    <property type="protein sequence ID" value="MWA03247.1"/>
    <property type="molecule type" value="Genomic_DNA"/>
</dbReference>
<accession>A0A6I4MGV7</accession>
<evidence type="ECO:0000313" key="3">
    <source>
        <dbReference type="Proteomes" id="UP000462055"/>
    </source>
</evidence>
<dbReference type="PANTHER" id="PTHR43615">
    <property type="entry name" value="PHOSPHOENOLPYRUVATE SYNTHASE-RELATED"/>
    <property type="match status" value="1"/>
</dbReference>
<feature type="domain" description="PEP-utilising enzyme mobile" evidence="1">
    <location>
        <begin position="507"/>
        <end position="576"/>
    </location>
</feature>
<dbReference type="SUPFAM" id="SSF52009">
    <property type="entry name" value="Phosphohistidine domain"/>
    <property type="match status" value="1"/>
</dbReference>
<dbReference type="Proteomes" id="UP000462055">
    <property type="component" value="Unassembled WGS sequence"/>
</dbReference>
<organism evidence="2 3">
    <name type="scientific">Actinomadura physcomitrii</name>
    <dbReference type="NCBI Taxonomy" id="2650748"/>
    <lineage>
        <taxon>Bacteria</taxon>
        <taxon>Bacillati</taxon>
        <taxon>Actinomycetota</taxon>
        <taxon>Actinomycetes</taxon>
        <taxon>Streptosporangiales</taxon>
        <taxon>Thermomonosporaceae</taxon>
        <taxon>Actinomadura</taxon>
    </lineage>
</organism>
<dbReference type="PANTHER" id="PTHR43615:SF1">
    <property type="entry name" value="PPDK_N DOMAIN-CONTAINING PROTEIN"/>
    <property type="match status" value="1"/>
</dbReference>
<protein>
    <submittedName>
        <fullName evidence="2">Phosphoenolpyruvate-utilizing protein</fullName>
    </submittedName>
</protein>
<dbReference type="RefSeq" id="WP_151595786.1">
    <property type="nucleotide sequence ID" value="NZ_WBMS02000018.1"/>
</dbReference>
<dbReference type="Gene3D" id="3.50.30.10">
    <property type="entry name" value="Phosphohistidine domain"/>
    <property type="match status" value="1"/>
</dbReference>
<comment type="caution">
    <text evidence="2">The sequence shown here is derived from an EMBL/GenBank/DDBJ whole genome shotgun (WGS) entry which is preliminary data.</text>
</comment>
<dbReference type="InterPro" id="IPR051549">
    <property type="entry name" value="PEP_Utilizing_Enz"/>
</dbReference>
<proteinExistence type="predicted"/>
<gene>
    <name evidence="2" type="ORF">F8568_023285</name>
</gene>